<dbReference type="InterPro" id="IPR001001">
    <property type="entry name" value="DNA_polIII_beta"/>
</dbReference>
<evidence type="ECO:0000256" key="3">
    <source>
        <dbReference type="ARBA" id="ARBA00021035"/>
    </source>
</evidence>
<comment type="subcellular location">
    <subcellularLocation>
        <location evidence="1 10">Cytoplasm</location>
    </subcellularLocation>
</comment>
<dbReference type="Pfam" id="PF00712">
    <property type="entry name" value="DNA_pol3_beta"/>
    <property type="match status" value="1"/>
</dbReference>
<evidence type="ECO:0000256" key="6">
    <source>
        <dbReference type="ARBA" id="ARBA00022695"/>
    </source>
</evidence>
<reference evidence="14" key="1">
    <citation type="journal article" date="2020" name="mSystems">
        <title>Genome- and Community-Level Interaction Insights into Carbon Utilization and Element Cycling Functions of Hydrothermarchaeota in Hydrothermal Sediment.</title>
        <authorList>
            <person name="Zhou Z."/>
            <person name="Liu Y."/>
            <person name="Xu W."/>
            <person name="Pan J."/>
            <person name="Luo Z.H."/>
            <person name="Li M."/>
        </authorList>
    </citation>
    <scope>NUCLEOTIDE SEQUENCE [LARGE SCALE GENOMIC DNA]</scope>
    <source>
        <strain evidence="14">SpSt-508</strain>
    </source>
</reference>
<evidence type="ECO:0000259" key="12">
    <source>
        <dbReference type="Pfam" id="PF02767"/>
    </source>
</evidence>
<evidence type="ECO:0000313" key="14">
    <source>
        <dbReference type="EMBL" id="HGT40228.1"/>
    </source>
</evidence>
<dbReference type="InterPro" id="IPR022637">
    <property type="entry name" value="DNA_polIII_beta_cen"/>
</dbReference>
<dbReference type="SUPFAM" id="SSF55979">
    <property type="entry name" value="DNA clamp"/>
    <property type="match status" value="3"/>
</dbReference>
<dbReference type="GO" id="GO:0003887">
    <property type="term" value="F:DNA-directed DNA polymerase activity"/>
    <property type="evidence" value="ECO:0007669"/>
    <property type="project" value="UniProtKB-UniRule"/>
</dbReference>
<dbReference type="GO" id="GO:0003677">
    <property type="term" value="F:DNA binding"/>
    <property type="evidence" value="ECO:0007669"/>
    <property type="project" value="UniProtKB-UniRule"/>
</dbReference>
<gene>
    <name evidence="14" type="primary">dnaN</name>
    <name evidence="14" type="ORF">ENS64_13350</name>
</gene>
<dbReference type="Pfam" id="PF02767">
    <property type="entry name" value="DNA_pol3_beta_2"/>
    <property type="match status" value="1"/>
</dbReference>
<dbReference type="Pfam" id="PF02768">
    <property type="entry name" value="DNA_pol3_beta_3"/>
    <property type="match status" value="1"/>
</dbReference>
<dbReference type="PANTHER" id="PTHR30478">
    <property type="entry name" value="DNA POLYMERASE III SUBUNIT BETA"/>
    <property type="match status" value="1"/>
</dbReference>
<evidence type="ECO:0000259" key="11">
    <source>
        <dbReference type="Pfam" id="PF00712"/>
    </source>
</evidence>
<keyword evidence="7 10" id="KW-0235">DNA replication</keyword>
<evidence type="ECO:0000256" key="8">
    <source>
        <dbReference type="ARBA" id="ARBA00022932"/>
    </source>
</evidence>
<comment type="similarity">
    <text evidence="2 10">Belongs to the beta sliding clamp family.</text>
</comment>
<keyword evidence="5 10" id="KW-0808">Transferase</keyword>
<dbReference type="GO" id="GO:0006271">
    <property type="term" value="P:DNA strand elongation involved in DNA replication"/>
    <property type="evidence" value="ECO:0007669"/>
    <property type="project" value="TreeGrafter"/>
</dbReference>
<accession>A0A7C4QSF0</accession>
<feature type="domain" description="DNA polymerase III beta sliding clamp N-terminal" evidence="11">
    <location>
        <begin position="1"/>
        <end position="117"/>
    </location>
</feature>
<evidence type="ECO:0000256" key="1">
    <source>
        <dbReference type="ARBA" id="ARBA00004496"/>
    </source>
</evidence>
<feature type="domain" description="DNA polymerase III beta sliding clamp C-terminal" evidence="13">
    <location>
        <begin position="248"/>
        <end position="366"/>
    </location>
</feature>
<dbReference type="InterPro" id="IPR022634">
    <property type="entry name" value="DNA_polIII_beta_N"/>
</dbReference>
<name>A0A7C4QSF0_9PLAN</name>
<organism evidence="14">
    <name type="scientific">Schlesneria paludicola</name>
    <dbReference type="NCBI Taxonomy" id="360056"/>
    <lineage>
        <taxon>Bacteria</taxon>
        <taxon>Pseudomonadati</taxon>
        <taxon>Planctomycetota</taxon>
        <taxon>Planctomycetia</taxon>
        <taxon>Planctomycetales</taxon>
        <taxon>Planctomycetaceae</taxon>
        <taxon>Schlesneria</taxon>
    </lineage>
</organism>
<dbReference type="CDD" id="cd00140">
    <property type="entry name" value="beta_clamp"/>
    <property type="match status" value="1"/>
</dbReference>
<evidence type="ECO:0000256" key="9">
    <source>
        <dbReference type="ARBA" id="ARBA00023125"/>
    </source>
</evidence>
<keyword evidence="8 10" id="KW-0239">DNA-directed DNA polymerase</keyword>
<dbReference type="PIRSF" id="PIRSF000804">
    <property type="entry name" value="DNA_pol_III_b"/>
    <property type="match status" value="1"/>
</dbReference>
<comment type="caution">
    <text evidence="14">The sequence shown here is derived from an EMBL/GenBank/DDBJ whole genome shotgun (WGS) entry which is preliminary data.</text>
</comment>
<comment type="subunit">
    <text evidence="10">Forms a ring-shaped head-to-tail homodimer around DNA.</text>
</comment>
<keyword evidence="9" id="KW-0238">DNA-binding</keyword>
<dbReference type="AlphaFoldDB" id="A0A7C4QSF0"/>
<feature type="domain" description="DNA polymerase III beta sliding clamp central" evidence="12">
    <location>
        <begin position="129"/>
        <end position="246"/>
    </location>
</feature>
<evidence type="ECO:0000256" key="7">
    <source>
        <dbReference type="ARBA" id="ARBA00022705"/>
    </source>
</evidence>
<sequence>MRLACPLGSLTDAVQAVSGVVPTRTPKDILKNVKLQVEGGEATLLGTDSETGLRYVVRDVETDGSGEALLPAARVLQILRELTDPTVKLEITGDAVWIRGGYSEFRLGAEDPADFPPVAAFDDDNYFAIPAGSLRQMIRRTVFATDAESTRYALSGVLAEFTPERATLAATDTRRLAVVTAPCRAEGKPQLPSGQTVVPTKAMNLLERVLADVEGDVRLAVHANDIVAQAGEVTISSQLVQGRFPEYRKVIPQQFQALVELVVGPFYSAIRQAQIVTDDDSRGVDFTFERGLLRLSSQAAKIGQSKIDLPISYEGPALTVTFDPRYIADFLRVLDANTAVRFQLNNHESAAMLSTDDQYNYVIMPLFRDR</sequence>
<evidence type="ECO:0000256" key="2">
    <source>
        <dbReference type="ARBA" id="ARBA00010752"/>
    </source>
</evidence>
<evidence type="ECO:0000256" key="5">
    <source>
        <dbReference type="ARBA" id="ARBA00022679"/>
    </source>
</evidence>
<proteinExistence type="inferred from homology"/>
<dbReference type="GO" id="GO:0009360">
    <property type="term" value="C:DNA polymerase III complex"/>
    <property type="evidence" value="ECO:0007669"/>
    <property type="project" value="InterPro"/>
</dbReference>
<evidence type="ECO:0000256" key="4">
    <source>
        <dbReference type="ARBA" id="ARBA00022490"/>
    </source>
</evidence>
<evidence type="ECO:0000259" key="13">
    <source>
        <dbReference type="Pfam" id="PF02768"/>
    </source>
</evidence>
<protein>
    <recommendedName>
        <fullName evidence="3 10">Beta sliding clamp</fullName>
    </recommendedName>
</protein>
<dbReference type="PANTHER" id="PTHR30478:SF0">
    <property type="entry name" value="BETA SLIDING CLAMP"/>
    <property type="match status" value="1"/>
</dbReference>
<dbReference type="SMART" id="SM00480">
    <property type="entry name" value="POL3Bc"/>
    <property type="match status" value="1"/>
</dbReference>
<keyword evidence="4 10" id="KW-0963">Cytoplasm</keyword>
<comment type="function">
    <text evidence="10">Confers DNA tethering and processivity to DNA polymerases and other proteins. Acts as a clamp, forming a ring around DNA (a reaction catalyzed by the clamp-loading complex) which diffuses in an ATP-independent manner freely and bidirectionally along dsDNA. Initially characterized for its ability to contact the catalytic subunit of DNA polymerase III (Pol III), a complex, multichain enzyme responsible for most of the replicative synthesis in bacteria; Pol III exhibits 3'-5' exonuclease proofreading activity. The beta chain is required for initiation of replication as well as for processivity of DNA replication.</text>
</comment>
<keyword evidence="6 10" id="KW-0548">Nucleotidyltransferase</keyword>
<dbReference type="Gene3D" id="3.70.10.10">
    <property type="match status" value="1"/>
</dbReference>
<dbReference type="EMBL" id="DSVQ01000016">
    <property type="protein sequence ID" value="HGT40228.1"/>
    <property type="molecule type" value="Genomic_DNA"/>
</dbReference>
<evidence type="ECO:0000256" key="10">
    <source>
        <dbReference type="PIRNR" id="PIRNR000804"/>
    </source>
</evidence>
<dbReference type="GO" id="GO:0005737">
    <property type="term" value="C:cytoplasm"/>
    <property type="evidence" value="ECO:0007669"/>
    <property type="project" value="UniProtKB-SubCell"/>
</dbReference>
<dbReference type="InterPro" id="IPR046938">
    <property type="entry name" value="DNA_clamp_sf"/>
</dbReference>
<dbReference type="Gene3D" id="3.10.150.10">
    <property type="entry name" value="DNA Polymerase III, subunit A, domain 2"/>
    <property type="match status" value="1"/>
</dbReference>
<dbReference type="NCBIfam" id="TIGR00663">
    <property type="entry name" value="dnan"/>
    <property type="match status" value="1"/>
</dbReference>
<dbReference type="InterPro" id="IPR022635">
    <property type="entry name" value="DNA_polIII_beta_C"/>
</dbReference>
<dbReference type="GO" id="GO:0008408">
    <property type="term" value="F:3'-5' exonuclease activity"/>
    <property type="evidence" value="ECO:0007669"/>
    <property type="project" value="InterPro"/>
</dbReference>